<name>A0A1F2UU68_9ACTN</name>
<feature type="coiled-coil region" evidence="3">
    <location>
        <begin position="340"/>
        <end position="367"/>
    </location>
</feature>
<dbReference type="InterPro" id="IPR003812">
    <property type="entry name" value="Fido"/>
</dbReference>
<dbReference type="Gene3D" id="1.10.3290.10">
    <property type="entry name" value="Fido-like domain"/>
    <property type="match status" value="1"/>
</dbReference>
<evidence type="ECO:0000256" key="2">
    <source>
        <dbReference type="PIRSR" id="PIRSR640198-2"/>
    </source>
</evidence>
<dbReference type="InterPro" id="IPR040198">
    <property type="entry name" value="Fido_containing"/>
</dbReference>
<reference evidence="5 6" key="1">
    <citation type="journal article" date="2016" name="Nat. Commun.">
        <title>Thousands of microbial genomes shed light on interconnected biogeochemical processes in an aquifer system.</title>
        <authorList>
            <person name="Anantharaman K."/>
            <person name="Brown C.T."/>
            <person name="Hug L.A."/>
            <person name="Sharon I."/>
            <person name="Castelle C.J."/>
            <person name="Probst A.J."/>
            <person name="Thomas B.C."/>
            <person name="Singh A."/>
            <person name="Wilkins M.J."/>
            <person name="Karaoz U."/>
            <person name="Brodie E.L."/>
            <person name="Williams K.H."/>
            <person name="Hubbard S.S."/>
            <person name="Banfield J.F."/>
        </authorList>
    </citation>
    <scope>NUCLEOTIDE SEQUENCE [LARGE SCALE GENOMIC DNA]</scope>
</reference>
<dbReference type="PROSITE" id="PS51459">
    <property type="entry name" value="FIDO"/>
    <property type="match status" value="1"/>
</dbReference>
<accession>A0A1F2UU68</accession>
<organism evidence="5 6">
    <name type="scientific">Candidatus Aquicultor primus</name>
    <dbReference type="NCBI Taxonomy" id="1797195"/>
    <lineage>
        <taxon>Bacteria</taxon>
        <taxon>Bacillati</taxon>
        <taxon>Actinomycetota</taxon>
        <taxon>Candidatus Aquicultoria</taxon>
        <taxon>Candidatus Aquicultorales</taxon>
        <taxon>Candidatus Aquicultoraceae</taxon>
        <taxon>Candidatus Aquicultor</taxon>
    </lineage>
</organism>
<comment type="caution">
    <text evidence="5">The sequence shown here is derived from an EMBL/GenBank/DDBJ whole genome shotgun (WGS) entry which is preliminary data.</text>
</comment>
<keyword evidence="2" id="KW-0067">ATP-binding</keyword>
<dbReference type="SUPFAM" id="SSF140931">
    <property type="entry name" value="Fic-like"/>
    <property type="match status" value="1"/>
</dbReference>
<evidence type="ECO:0000259" key="4">
    <source>
        <dbReference type="PROSITE" id="PS51459"/>
    </source>
</evidence>
<dbReference type="InterPro" id="IPR036597">
    <property type="entry name" value="Fido-like_dom_sf"/>
</dbReference>
<dbReference type="GO" id="GO:0005524">
    <property type="term" value="F:ATP binding"/>
    <property type="evidence" value="ECO:0007669"/>
    <property type="project" value="UniProtKB-KW"/>
</dbReference>
<dbReference type="EMBL" id="MELI01000035">
    <property type="protein sequence ID" value="OFW34695.1"/>
    <property type="molecule type" value="Genomic_DNA"/>
</dbReference>
<dbReference type="PANTHER" id="PTHR13504:SF38">
    <property type="entry name" value="FIDO DOMAIN-CONTAINING PROTEIN"/>
    <property type="match status" value="1"/>
</dbReference>
<keyword evidence="3" id="KW-0175">Coiled coil</keyword>
<keyword evidence="2" id="KW-0547">Nucleotide-binding</keyword>
<protein>
    <recommendedName>
        <fullName evidence="4">Fido domain-containing protein</fullName>
    </recommendedName>
</protein>
<evidence type="ECO:0000256" key="3">
    <source>
        <dbReference type="SAM" id="Coils"/>
    </source>
</evidence>
<dbReference type="Pfam" id="PF02661">
    <property type="entry name" value="Fic"/>
    <property type="match status" value="1"/>
</dbReference>
<sequence length="453" mass="52215">MKQRIVEPAPDISDLSNLKSVASAMFGKLGPLTQAIQKANNEYLYWDRFKHQRFPEGVTPETAWEILKLSRLSQMSSFPLKDTQGQEFSFWLPDSAQRSLHNIDRQAPKIISSELPVINEASKRKYLISSLMEEAIASSQIEGAATTRKLAKDFLRTGRKPSTRAEKMITNNYQTIQRILECKDEQLTPEMLIELQSSMTEGTIDPNDVGQLRKSDDVFVFDDAKHEILHTPPLAKELPGRIELLCEFANSDKYDSRFLHPVVKGILLHFWLAYIHPFVDGNGRTARALFYWHMLANDYWMFEYLSISRHILLSRKKYETAYLYAEQDSNDATYFIVYHLETIEKALASLQKYLAKKQDELRETTRLNVAMSLRINDRQQALVRHALKNPGFVYTVESHRSSHGVSIPTARTDLVGLVKRELLTLKQVGKKHFFIAPEDLSERISRDKLSHLR</sequence>
<dbReference type="Proteomes" id="UP000178086">
    <property type="component" value="Unassembled WGS sequence"/>
</dbReference>
<evidence type="ECO:0000313" key="6">
    <source>
        <dbReference type="Proteomes" id="UP000178086"/>
    </source>
</evidence>
<feature type="domain" description="Fido" evidence="4">
    <location>
        <begin position="187"/>
        <end position="341"/>
    </location>
</feature>
<evidence type="ECO:0000256" key="1">
    <source>
        <dbReference type="PIRSR" id="PIRSR640198-1"/>
    </source>
</evidence>
<feature type="binding site" evidence="2">
    <location>
        <begin position="280"/>
        <end position="287"/>
    </location>
    <ligand>
        <name>ATP</name>
        <dbReference type="ChEBI" id="CHEBI:30616"/>
    </ligand>
</feature>
<dbReference type="AlphaFoldDB" id="A0A1F2UU68"/>
<feature type="binding site" evidence="2">
    <location>
        <begin position="220"/>
        <end position="230"/>
    </location>
    <ligand>
        <name>ATP</name>
        <dbReference type="ChEBI" id="CHEBI:30616"/>
    </ligand>
</feature>
<feature type="active site" evidence="1">
    <location>
        <position position="276"/>
    </location>
</feature>
<proteinExistence type="predicted"/>
<evidence type="ECO:0000313" key="5">
    <source>
        <dbReference type="EMBL" id="OFW34695.1"/>
    </source>
</evidence>
<gene>
    <name evidence="5" type="ORF">A2074_01460</name>
</gene>
<dbReference type="PANTHER" id="PTHR13504">
    <property type="entry name" value="FIDO DOMAIN-CONTAINING PROTEIN DDB_G0283145"/>
    <property type="match status" value="1"/>
</dbReference>